<gene>
    <name evidence="1" type="ORF">AZ78_3094</name>
</gene>
<evidence type="ECO:0000313" key="2">
    <source>
        <dbReference type="Proteomes" id="UP000023435"/>
    </source>
</evidence>
<name>A0A125MN61_9GAMM</name>
<sequence length="67" mass="7935">MERGQRQLSRVTERRFHLSAQRRDAAAPCDGPLRRAVCVASRYHEPRQRARIQRYIRDCAPRRTQSS</sequence>
<dbReference type="EMBL" id="JAJA02000001">
    <property type="protein sequence ID" value="KWS05542.1"/>
    <property type="molecule type" value="Genomic_DNA"/>
</dbReference>
<dbReference type="Proteomes" id="UP000023435">
    <property type="component" value="Unassembled WGS sequence"/>
</dbReference>
<comment type="caution">
    <text evidence="1">The sequence shown here is derived from an EMBL/GenBank/DDBJ whole genome shotgun (WGS) entry which is preliminary data.</text>
</comment>
<accession>A0A125MN61</accession>
<organism evidence="1 2">
    <name type="scientific">Lysobacter capsici AZ78</name>
    <dbReference type="NCBI Taxonomy" id="1444315"/>
    <lineage>
        <taxon>Bacteria</taxon>
        <taxon>Pseudomonadati</taxon>
        <taxon>Pseudomonadota</taxon>
        <taxon>Gammaproteobacteria</taxon>
        <taxon>Lysobacterales</taxon>
        <taxon>Lysobacteraceae</taxon>
        <taxon>Lysobacter</taxon>
    </lineage>
</organism>
<evidence type="ECO:0000313" key="1">
    <source>
        <dbReference type="EMBL" id="KWS05542.1"/>
    </source>
</evidence>
<dbReference type="AlphaFoldDB" id="A0A125MN61"/>
<keyword evidence="2" id="KW-1185">Reference proteome</keyword>
<protein>
    <submittedName>
        <fullName evidence="1">Uncharacterized protein</fullName>
    </submittedName>
</protein>
<proteinExistence type="predicted"/>
<reference evidence="1 2" key="1">
    <citation type="journal article" date="2014" name="Genome Announc.">
        <title>Draft Genome Sequence of Lysobacter capsici AZ78, a Bacterium Antagonistic to Plant-Pathogenic Oomycetes.</title>
        <authorList>
            <person name="Puopolo G."/>
            <person name="Sonego P."/>
            <person name="Engelen K."/>
            <person name="Pertot I."/>
        </authorList>
    </citation>
    <scope>NUCLEOTIDE SEQUENCE [LARGE SCALE GENOMIC DNA]</scope>
    <source>
        <strain evidence="1 2">AZ78</strain>
    </source>
</reference>